<keyword evidence="3" id="KW-1185">Reference proteome</keyword>
<evidence type="ECO:0000259" key="1">
    <source>
        <dbReference type="PROSITE" id="PS50943"/>
    </source>
</evidence>
<comment type="caution">
    <text evidence="2">The sequence shown here is derived from an EMBL/GenBank/DDBJ whole genome shotgun (WGS) entry which is preliminary data.</text>
</comment>
<protein>
    <submittedName>
        <fullName evidence="2">Helix-turn-helix domain-containing protein</fullName>
    </submittedName>
</protein>
<dbReference type="PROSITE" id="PS50943">
    <property type="entry name" value="HTH_CROC1"/>
    <property type="match status" value="1"/>
</dbReference>
<dbReference type="InterPro" id="IPR043917">
    <property type="entry name" value="DUF5753"/>
</dbReference>
<dbReference type="SUPFAM" id="SSF47413">
    <property type="entry name" value="lambda repressor-like DNA-binding domains"/>
    <property type="match status" value="1"/>
</dbReference>
<dbReference type="SMART" id="SM00530">
    <property type="entry name" value="HTH_XRE"/>
    <property type="match status" value="1"/>
</dbReference>
<feature type="domain" description="HTH cro/C1-type" evidence="1">
    <location>
        <begin position="34"/>
        <end position="88"/>
    </location>
</feature>
<accession>A0ABW1GNN3</accession>
<name>A0ABW1GNN3_9ACTN</name>
<sequence length="298" mass="33481">MSAYLSPGFPSLDRMLTAPGSSAIVLRKAIGTRMRKLRKSVGISATEAAERLRCHDSKISRLECGEVPLKERDVLDLLNLCGADHVERAAAPELVALSNRPGWWKQQYGSVVPEWFDKLIGLQEGASVIWTYEVLLVPGLLQTRQYAFAVTKSGFPLADRVDIEARVDLRMERQEILGKQGGPRLWALMDSGVLERPIGSREVMRGQIERLITLTGHPRITLQLVPKDFVTVTAPVTLIRFPLELPDIVYLEKSLDADYLDRPKQTEHFRALLDPLSTIAHSPAQTRLMLIEALKHYR</sequence>
<evidence type="ECO:0000313" key="3">
    <source>
        <dbReference type="Proteomes" id="UP001596200"/>
    </source>
</evidence>
<dbReference type="Pfam" id="PF19054">
    <property type="entry name" value="DUF5753"/>
    <property type="match status" value="1"/>
</dbReference>
<proteinExistence type="predicted"/>
<dbReference type="Gene3D" id="1.10.260.40">
    <property type="entry name" value="lambda repressor-like DNA-binding domains"/>
    <property type="match status" value="1"/>
</dbReference>
<gene>
    <name evidence="2" type="ORF">ACFP1B_17710</name>
</gene>
<dbReference type="Proteomes" id="UP001596200">
    <property type="component" value="Unassembled WGS sequence"/>
</dbReference>
<reference evidence="3" key="1">
    <citation type="journal article" date="2019" name="Int. J. Syst. Evol. Microbiol.">
        <title>The Global Catalogue of Microorganisms (GCM) 10K type strain sequencing project: providing services to taxonomists for standard genome sequencing and annotation.</title>
        <authorList>
            <consortium name="The Broad Institute Genomics Platform"/>
            <consortium name="The Broad Institute Genome Sequencing Center for Infectious Disease"/>
            <person name="Wu L."/>
            <person name="Ma J."/>
        </authorList>
    </citation>
    <scope>NUCLEOTIDE SEQUENCE [LARGE SCALE GENOMIC DNA]</scope>
    <source>
        <strain evidence="3">JCM 4147</strain>
    </source>
</reference>
<dbReference type="InterPro" id="IPR001387">
    <property type="entry name" value="Cro/C1-type_HTH"/>
</dbReference>
<dbReference type="RefSeq" id="WP_344511281.1">
    <property type="nucleotide sequence ID" value="NZ_BAAATU010000019.1"/>
</dbReference>
<dbReference type="Pfam" id="PF13560">
    <property type="entry name" value="HTH_31"/>
    <property type="match status" value="1"/>
</dbReference>
<evidence type="ECO:0000313" key="2">
    <source>
        <dbReference type="EMBL" id="MFC5915242.1"/>
    </source>
</evidence>
<dbReference type="InterPro" id="IPR010982">
    <property type="entry name" value="Lambda_DNA-bd_dom_sf"/>
</dbReference>
<dbReference type="EMBL" id="JBHSPU010000016">
    <property type="protein sequence ID" value="MFC5915242.1"/>
    <property type="molecule type" value="Genomic_DNA"/>
</dbReference>
<dbReference type="CDD" id="cd00093">
    <property type="entry name" value="HTH_XRE"/>
    <property type="match status" value="1"/>
</dbReference>
<organism evidence="2 3">
    <name type="scientific">Streptomyces pulveraceus</name>
    <dbReference type="NCBI Taxonomy" id="68258"/>
    <lineage>
        <taxon>Bacteria</taxon>
        <taxon>Bacillati</taxon>
        <taxon>Actinomycetota</taxon>
        <taxon>Actinomycetes</taxon>
        <taxon>Kitasatosporales</taxon>
        <taxon>Streptomycetaceae</taxon>
        <taxon>Streptomyces</taxon>
    </lineage>
</organism>